<proteinExistence type="predicted"/>
<dbReference type="AlphaFoldDB" id="A0A3B6ARW9"/>
<dbReference type="OMA" id="DRNMLPF"/>
<accession>A0A3B6ARW9</accession>
<dbReference type="Gramene" id="TraesJAG2A03G00601550.1">
    <property type="protein sequence ID" value="TraesJAG2A03G00601550.1"/>
    <property type="gene ID" value="TraesJAG2A03G00601550"/>
</dbReference>
<dbReference type="OrthoDB" id="1724687at2759"/>
<sequence>MGTSIRAWSPSKRRSERRWTWINSSKSSDRLRLGVPNAPPGRRRLGAATAPHAMAGRGPDLDRNMLPFEPVFFDLENGNQELKSDVKDLYINLGQVKTCLKWKWRAAHAAVVKGLVPVDLVRGRCWSVKEACMRWCKGMLVTESRIMRPGE</sequence>
<reference evidence="2" key="2">
    <citation type="submission" date="2018-10" db="UniProtKB">
        <authorList>
            <consortium name="EnsemblPlants"/>
        </authorList>
    </citation>
    <scope>IDENTIFICATION</scope>
</reference>
<keyword evidence="3" id="KW-1185">Reference proteome</keyword>
<evidence type="ECO:0000256" key="1">
    <source>
        <dbReference type="SAM" id="MobiDB-lite"/>
    </source>
</evidence>
<dbReference type="Gramene" id="TraesCS2A03G0159600.1">
    <property type="protein sequence ID" value="TraesCS2A03G0159600.1.CDS"/>
    <property type="gene ID" value="TraesCS2A03G0159600"/>
</dbReference>
<dbReference type="Gramene" id="TraesROB_scaffold_142385_01G000100.1">
    <property type="protein sequence ID" value="TraesROB_scaffold_142385_01G000100.1"/>
    <property type="gene ID" value="TraesROB_scaffold_142385_01G000100"/>
</dbReference>
<dbReference type="Gramene" id="TraesPARA_EIv1.0_0447040.1">
    <property type="protein sequence ID" value="TraesPARA_EIv1.0_0447040.1.CDS"/>
    <property type="gene ID" value="TraesPARA_EIv1.0_0447040"/>
</dbReference>
<dbReference type="Gramene" id="TraesCLE_scaffold_082153_01G000100.1">
    <property type="protein sequence ID" value="TraesCLE_scaffold_082153_01G000100.1"/>
    <property type="gene ID" value="TraesCLE_scaffold_082153_01G000100"/>
</dbReference>
<dbReference type="Gramene" id="TraesCAD_scaffold_132998_01G000200.1">
    <property type="protein sequence ID" value="TraesCAD_scaffold_132998_01G000200.1"/>
    <property type="gene ID" value="TraesCAD_scaffold_132998_01G000200"/>
</dbReference>
<dbReference type="Gramene" id="TraesCS2A02G081800.1">
    <property type="protein sequence ID" value="TraesCS2A02G081800.1"/>
    <property type="gene ID" value="TraesCS2A02G081800"/>
</dbReference>
<dbReference type="Gramene" id="TraesSYM2A03G00609100.1">
    <property type="protein sequence ID" value="TraesSYM2A03G00609100.1"/>
    <property type="gene ID" value="TraesSYM2A03G00609100"/>
</dbReference>
<organism evidence="2">
    <name type="scientific">Triticum aestivum</name>
    <name type="common">Wheat</name>
    <dbReference type="NCBI Taxonomy" id="4565"/>
    <lineage>
        <taxon>Eukaryota</taxon>
        <taxon>Viridiplantae</taxon>
        <taxon>Streptophyta</taxon>
        <taxon>Embryophyta</taxon>
        <taxon>Tracheophyta</taxon>
        <taxon>Spermatophyta</taxon>
        <taxon>Magnoliopsida</taxon>
        <taxon>Liliopsida</taxon>
        <taxon>Poales</taxon>
        <taxon>Poaceae</taxon>
        <taxon>BOP clade</taxon>
        <taxon>Pooideae</taxon>
        <taxon>Triticodae</taxon>
        <taxon>Triticeae</taxon>
        <taxon>Triticinae</taxon>
        <taxon>Triticum</taxon>
    </lineage>
</organism>
<name>A0A3B6ARW9_WHEAT</name>
<protein>
    <submittedName>
        <fullName evidence="2">Uncharacterized protein</fullName>
    </submittedName>
</protein>
<dbReference type="Gramene" id="TraesNOR2A03G00610710.1">
    <property type="protein sequence ID" value="TraesNOR2A03G00610710.1"/>
    <property type="gene ID" value="TraesNOR2A03G00610710"/>
</dbReference>
<feature type="region of interest" description="Disordered" evidence="1">
    <location>
        <begin position="29"/>
        <end position="61"/>
    </location>
</feature>
<reference evidence="2" key="1">
    <citation type="submission" date="2018-08" db="EMBL/GenBank/DDBJ databases">
        <authorList>
            <person name="Rossello M."/>
        </authorList>
    </citation>
    <scope>NUCLEOTIDE SEQUENCE [LARGE SCALE GENOMIC DNA]</scope>
    <source>
        <strain evidence="2">cv. Chinese Spring</strain>
    </source>
</reference>
<dbReference type="Gramene" id="TraesSTA2A03G00601600.1">
    <property type="protein sequence ID" value="TraesSTA2A03G00601600.1"/>
    <property type="gene ID" value="TraesSTA2A03G00601600"/>
</dbReference>
<evidence type="ECO:0000313" key="2">
    <source>
        <dbReference type="EnsemblPlants" id="TraesCS2A02G081800.1"/>
    </source>
</evidence>
<evidence type="ECO:0000313" key="3">
    <source>
        <dbReference type="Proteomes" id="UP000019116"/>
    </source>
</evidence>
<dbReference type="Proteomes" id="UP000019116">
    <property type="component" value="Chromosome 2A"/>
</dbReference>
<dbReference type="EnsemblPlants" id="TraesCS2A02G081800.1">
    <property type="protein sequence ID" value="TraesCS2A02G081800.1"/>
    <property type="gene ID" value="TraesCS2A02G081800"/>
</dbReference>